<dbReference type="InterPro" id="IPR054593">
    <property type="entry name" value="Beta-mannosidase-like_N2"/>
</dbReference>
<reference evidence="14 15" key="1">
    <citation type="journal article" date="2024" name="IMA Fungus">
        <title>IMA Genome - F19 : A genome assembly and annotation guide to empower mycologists, including annotated draft genome sequences of Ceratocystis pirilliformis, Diaporthe australafricana, Fusarium ophioides, Paecilomyces lecythidis, and Sporothrix stenoceras.</title>
        <authorList>
            <person name="Aylward J."/>
            <person name="Wilson A.M."/>
            <person name="Visagie C.M."/>
            <person name="Spraker J."/>
            <person name="Barnes I."/>
            <person name="Buitendag C."/>
            <person name="Ceriani C."/>
            <person name="Del Mar Angel L."/>
            <person name="du Plessis D."/>
            <person name="Fuchs T."/>
            <person name="Gasser K."/>
            <person name="Kramer D."/>
            <person name="Li W."/>
            <person name="Munsamy K."/>
            <person name="Piso A."/>
            <person name="Price J.L."/>
            <person name="Sonnekus B."/>
            <person name="Thomas C."/>
            <person name="van der Nest A."/>
            <person name="van Dijk A."/>
            <person name="van Heerden A."/>
            <person name="van Vuuren N."/>
            <person name="Yilmaz N."/>
            <person name="Duong T.A."/>
            <person name="van der Merwe N.A."/>
            <person name="Wingfield M.J."/>
            <person name="Wingfield B.D."/>
        </authorList>
    </citation>
    <scope>NUCLEOTIDE SEQUENCE [LARGE SCALE GENOMIC DNA]</scope>
    <source>
        <strain evidence="14 15">CMW 18167</strain>
    </source>
</reference>
<sequence>MFLSHRLDITNLINVQREHVLEIEFDSALKRAREIKDSYPNHKWVGYNGEMARLGARKAQYHWGWDWGPLLMTAGIWKTARLEVYSVRIDDIRTEIQLSKDRQQATVMSFAQISSDTSTAYRAVFTLHSMGHEIERKLVSIDANGKAEANINISNPQLWWPNGYGPQTLYEISVSVIKDGEEHHQVSKKFGIRSVEVVRQLDKYGKSFFFRINGVDVFCGGSCWIPADSFLPRIPKDKYRQWVELMAAGRQVMIRVWGGGIYEDDSFYDACDEYGIIVWQDFMFACGNYPTWPAMLDSIRREAICNVRRLRHHPAIVLYAGNNEDYQVQEQIGLTYDYEDKNRDNWLKSDFPARYIYEELLPGVIAEESPGAFYHPGSPWGDGKPTSDPSLDCVDRYAVWHGTQEKYQIFDRLGGRFNSEFGMEAFPHLETVDYFVERQIDRFPQSQVMDFHNKAAGHERRIATYLEENLRTSTDLETYIHLTQVVQAEAMLYAYRGWRRQWGDNRRCGGALVWQLNDCWPTISWAIVDYFLSPKPSYYAIARALSPVAVGIQREHHDWSLSHIRPPETAKYNLWVASSVQEEVVATVELRFISINTGSEIRESIRHHDVHVTPNGTTDIVVDGIIDYVQYPEPHVLAARVWIGDRVISRDIDWPQPYKYLGLADRGLEVNESVGTDDECIIVVSAKKPVKCLTFEERDGVKLSNSALDVVPGDDQTVTITGLKAGDKALGWKFLGQ</sequence>
<comment type="similarity">
    <text evidence="8">Belongs to the glycosyl hydrolase 2 family. Beta-mannosidase B subfamily.</text>
</comment>
<evidence type="ECO:0000256" key="6">
    <source>
        <dbReference type="ARBA" id="ARBA00023295"/>
    </source>
</evidence>
<evidence type="ECO:0000256" key="8">
    <source>
        <dbReference type="ARBA" id="ARBA00038429"/>
    </source>
</evidence>
<evidence type="ECO:0000256" key="7">
    <source>
        <dbReference type="ARBA" id="ARBA00023326"/>
    </source>
</evidence>
<evidence type="ECO:0000256" key="9">
    <source>
        <dbReference type="ARBA" id="ARBA00041069"/>
    </source>
</evidence>
<evidence type="ECO:0000256" key="1">
    <source>
        <dbReference type="ARBA" id="ARBA00000829"/>
    </source>
</evidence>
<keyword evidence="4" id="KW-0378">Hydrolase</keyword>
<protein>
    <recommendedName>
        <fullName evidence="9">Beta-mannosidase B</fullName>
        <ecNumber evidence="3">3.2.1.25</ecNumber>
    </recommendedName>
    <alternativeName>
        <fullName evidence="10">Mannanase B</fullName>
    </alternativeName>
</protein>
<dbReference type="Gene3D" id="2.60.120.260">
    <property type="entry name" value="Galactose-binding domain-like"/>
    <property type="match status" value="1"/>
</dbReference>
<evidence type="ECO:0000256" key="2">
    <source>
        <dbReference type="ARBA" id="ARBA00004740"/>
    </source>
</evidence>
<feature type="domain" description="Glycoside hydrolase family 2 immunoglobulin-like beta-sandwich" evidence="11">
    <location>
        <begin position="87"/>
        <end position="193"/>
    </location>
</feature>
<dbReference type="InterPro" id="IPR041447">
    <property type="entry name" value="Mannosidase_ig"/>
</dbReference>
<dbReference type="PANTHER" id="PTHR43730:SF1">
    <property type="entry name" value="BETA-MANNOSIDASE"/>
    <property type="match status" value="1"/>
</dbReference>
<dbReference type="InterPro" id="IPR050887">
    <property type="entry name" value="Beta-mannosidase_GH2"/>
</dbReference>
<evidence type="ECO:0000313" key="14">
    <source>
        <dbReference type="EMBL" id="KAL1865829.1"/>
    </source>
</evidence>
<gene>
    <name evidence="14" type="ORF">Plec18167_009267</name>
</gene>
<dbReference type="Pfam" id="PF22666">
    <property type="entry name" value="Glyco_hydro_2_N2"/>
    <property type="match status" value="1"/>
</dbReference>
<feature type="domain" description="Beta-mannosidase-like galactose-binding" evidence="13">
    <location>
        <begin position="1"/>
        <end position="78"/>
    </location>
</feature>
<evidence type="ECO:0000256" key="3">
    <source>
        <dbReference type="ARBA" id="ARBA00012754"/>
    </source>
</evidence>
<comment type="pathway">
    <text evidence="2">Glycan metabolism; N-glycan degradation.</text>
</comment>
<dbReference type="Pfam" id="PF00703">
    <property type="entry name" value="Glyco_hydro_2"/>
    <property type="match status" value="1"/>
</dbReference>
<organism evidence="14 15">
    <name type="scientific">Paecilomyces lecythidis</name>
    <dbReference type="NCBI Taxonomy" id="3004212"/>
    <lineage>
        <taxon>Eukaryota</taxon>
        <taxon>Fungi</taxon>
        <taxon>Dikarya</taxon>
        <taxon>Ascomycota</taxon>
        <taxon>Pezizomycotina</taxon>
        <taxon>Eurotiomycetes</taxon>
        <taxon>Eurotiomycetidae</taxon>
        <taxon>Eurotiales</taxon>
        <taxon>Thermoascaceae</taxon>
        <taxon>Paecilomyces</taxon>
    </lineage>
</organism>
<comment type="catalytic activity">
    <reaction evidence="1">
        <text>Hydrolysis of terminal, non-reducing beta-D-mannose residues in beta-D-mannosides.</text>
        <dbReference type="EC" id="3.2.1.25"/>
    </reaction>
</comment>
<dbReference type="InterPro" id="IPR017853">
    <property type="entry name" value="GH"/>
</dbReference>
<evidence type="ECO:0000256" key="5">
    <source>
        <dbReference type="ARBA" id="ARBA00023277"/>
    </source>
</evidence>
<dbReference type="SUPFAM" id="SSF49303">
    <property type="entry name" value="beta-Galactosidase/glucuronidase domain"/>
    <property type="match status" value="2"/>
</dbReference>
<keyword evidence="6" id="KW-0326">Glycosidase</keyword>
<dbReference type="PANTHER" id="PTHR43730">
    <property type="entry name" value="BETA-MANNOSIDASE"/>
    <property type="match status" value="1"/>
</dbReference>
<dbReference type="InterPro" id="IPR006102">
    <property type="entry name" value="Ig-like_GH2"/>
</dbReference>
<keyword evidence="5" id="KW-0119">Carbohydrate metabolism</keyword>
<dbReference type="SUPFAM" id="SSF49785">
    <property type="entry name" value="Galactose-binding domain-like"/>
    <property type="match status" value="1"/>
</dbReference>
<dbReference type="InterPro" id="IPR013783">
    <property type="entry name" value="Ig-like_fold"/>
</dbReference>
<evidence type="ECO:0000256" key="10">
    <source>
        <dbReference type="ARBA" id="ARBA00041614"/>
    </source>
</evidence>
<name>A0ABR3WR11_9EURO</name>
<comment type="caution">
    <text evidence="14">The sequence shown here is derived from an EMBL/GenBank/DDBJ whole genome shotgun (WGS) entry which is preliminary data.</text>
</comment>
<evidence type="ECO:0000259" key="11">
    <source>
        <dbReference type="Pfam" id="PF00703"/>
    </source>
</evidence>
<evidence type="ECO:0000313" key="15">
    <source>
        <dbReference type="Proteomes" id="UP001583193"/>
    </source>
</evidence>
<evidence type="ECO:0000259" key="12">
    <source>
        <dbReference type="Pfam" id="PF17786"/>
    </source>
</evidence>
<dbReference type="EC" id="3.2.1.25" evidence="3"/>
<feature type="domain" description="Mannosidase Ig/CBM-like" evidence="12">
    <location>
        <begin position="571"/>
        <end position="660"/>
    </location>
</feature>
<proteinExistence type="inferred from homology"/>
<dbReference type="Pfam" id="PF17786">
    <property type="entry name" value="Mannosidase_ig"/>
    <property type="match status" value="1"/>
</dbReference>
<dbReference type="Gene3D" id="3.20.20.80">
    <property type="entry name" value="Glycosidases"/>
    <property type="match status" value="1"/>
</dbReference>
<keyword evidence="15" id="KW-1185">Reference proteome</keyword>
<evidence type="ECO:0000259" key="13">
    <source>
        <dbReference type="Pfam" id="PF22666"/>
    </source>
</evidence>
<dbReference type="EMBL" id="JAVDPF010000056">
    <property type="protein sequence ID" value="KAL1865829.1"/>
    <property type="molecule type" value="Genomic_DNA"/>
</dbReference>
<keyword evidence="7" id="KW-0624">Polysaccharide degradation</keyword>
<dbReference type="Proteomes" id="UP001583193">
    <property type="component" value="Unassembled WGS sequence"/>
</dbReference>
<dbReference type="InterPro" id="IPR008979">
    <property type="entry name" value="Galactose-bd-like_sf"/>
</dbReference>
<accession>A0ABR3WR11</accession>
<dbReference type="Gene3D" id="2.60.40.10">
    <property type="entry name" value="Immunoglobulins"/>
    <property type="match status" value="1"/>
</dbReference>
<dbReference type="SUPFAM" id="SSF51445">
    <property type="entry name" value="(Trans)glycosidases"/>
    <property type="match status" value="1"/>
</dbReference>
<dbReference type="InterPro" id="IPR036156">
    <property type="entry name" value="Beta-gal/glucu_dom_sf"/>
</dbReference>
<evidence type="ECO:0000256" key="4">
    <source>
        <dbReference type="ARBA" id="ARBA00022801"/>
    </source>
</evidence>